<dbReference type="OrthoDB" id="5982503at2759"/>
<dbReference type="InterPro" id="IPR028039">
    <property type="entry name" value="CCDC32"/>
</dbReference>
<proteinExistence type="predicted"/>
<dbReference type="Pfam" id="PF14989">
    <property type="entry name" value="CCDC32"/>
    <property type="match status" value="1"/>
</dbReference>
<gene>
    <name evidence="1" type="ORF">GWI33_019664</name>
</gene>
<dbReference type="AlphaFoldDB" id="A0A834M412"/>
<dbReference type="EMBL" id="JAACXV010014472">
    <property type="protein sequence ID" value="KAF7267061.1"/>
    <property type="molecule type" value="Genomic_DNA"/>
</dbReference>
<protein>
    <submittedName>
        <fullName evidence="1">Uncharacterized protein</fullName>
    </submittedName>
</protein>
<reference evidence="1" key="1">
    <citation type="submission" date="2020-08" db="EMBL/GenBank/DDBJ databases">
        <title>Genome sequencing and assembly of the red palm weevil Rhynchophorus ferrugineus.</title>
        <authorList>
            <person name="Dias G.B."/>
            <person name="Bergman C.M."/>
            <person name="Manee M."/>
        </authorList>
    </citation>
    <scope>NUCLEOTIDE SEQUENCE</scope>
    <source>
        <strain evidence="1">AA-2017</strain>
        <tissue evidence="1">Whole larva</tissue>
    </source>
</reference>
<dbReference type="GO" id="GO:0044782">
    <property type="term" value="P:cilium organization"/>
    <property type="evidence" value="ECO:0007669"/>
    <property type="project" value="TreeGrafter"/>
</dbReference>
<dbReference type="PANTHER" id="PTHR31800:SF1">
    <property type="entry name" value="COILED-COIL DOMAIN-CONTAINING PROTEIN 32"/>
    <property type="match status" value="1"/>
</dbReference>
<comment type="caution">
    <text evidence="1">The sequence shown here is derived from an EMBL/GenBank/DDBJ whole genome shotgun (WGS) entry which is preliminary data.</text>
</comment>
<dbReference type="PANTHER" id="PTHR31800">
    <property type="entry name" value="COILED-COIL DOMAIN-CONTAINING PROTEIN 32"/>
    <property type="match status" value="1"/>
</dbReference>
<organism evidence="1 2">
    <name type="scientific">Rhynchophorus ferrugineus</name>
    <name type="common">Red palm weevil</name>
    <name type="synonym">Curculio ferrugineus</name>
    <dbReference type="NCBI Taxonomy" id="354439"/>
    <lineage>
        <taxon>Eukaryota</taxon>
        <taxon>Metazoa</taxon>
        <taxon>Ecdysozoa</taxon>
        <taxon>Arthropoda</taxon>
        <taxon>Hexapoda</taxon>
        <taxon>Insecta</taxon>
        <taxon>Pterygota</taxon>
        <taxon>Neoptera</taxon>
        <taxon>Endopterygota</taxon>
        <taxon>Coleoptera</taxon>
        <taxon>Polyphaga</taxon>
        <taxon>Cucujiformia</taxon>
        <taxon>Curculionidae</taxon>
        <taxon>Dryophthorinae</taxon>
        <taxon>Rhynchophorus</taxon>
    </lineage>
</organism>
<dbReference type="Proteomes" id="UP000625711">
    <property type="component" value="Unassembled WGS sequence"/>
</dbReference>
<evidence type="ECO:0000313" key="1">
    <source>
        <dbReference type="EMBL" id="KAF7267061.1"/>
    </source>
</evidence>
<sequence length="136" mass="15648">MDPWSCQTHVTDFDKKITKFEDDFIPLINNDKLPDHEAYLAILESKLRKIKSDPNVLRQLAAKKEGFMLQLLNEEHSYSVEQSHLDEPIPNSQILRTLLPQKQALNQGEVVELIKYDQLSSEADDIDNTEPVSESK</sequence>
<accession>A0A834M412</accession>
<keyword evidence="2" id="KW-1185">Reference proteome</keyword>
<evidence type="ECO:0000313" key="2">
    <source>
        <dbReference type="Proteomes" id="UP000625711"/>
    </source>
</evidence>
<name>A0A834M412_RHYFE</name>